<organism evidence="2 3">
    <name type="scientific">Parascaris univalens</name>
    <name type="common">Nematode worm</name>
    <dbReference type="NCBI Taxonomy" id="6257"/>
    <lineage>
        <taxon>Eukaryota</taxon>
        <taxon>Metazoa</taxon>
        <taxon>Ecdysozoa</taxon>
        <taxon>Nematoda</taxon>
        <taxon>Chromadorea</taxon>
        <taxon>Rhabditida</taxon>
        <taxon>Spirurina</taxon>
        <taxon>Ascaridomorpha</taxon>
        <taxon>Ascaridoidea</taxon>
        <taxon>Ascarididae</taxon>
        <taxon>Parascaris</taxon>
    </lineage>
</organism>
<accession>A0A914ZLD5</accession>
<keyword evidence="1" id="KW-0472">Membrane</keyword>
<evidence type="ECO:0000256" key="1">
    <source>
        <dbReference type="RuleBase" id="RU362006"/>
    </source>
</evidence>
<feature type="transmembrane region" description="Helical" evidence="1">
    <location>
        <begin position="73"/>
        <end position="102"/>
    </location>
</feature>
<dbReference type="GO" id="GO:0016020">
    <property type="term" value="C:membrane"/>
    <property type="evidence" value="ECO:0007669"/>
    <property type="project" value="UniProtKB-SubCell"/>
</dbReference>
<protein>
    <recommendedName>
        <fullName evidence="1">Receptor expression-enhancing protein</fullName>
    </recommendedName>
</protein>
<dbReference type="Proteomes" id="UP000887569">
    <property type="component" value="Unplaced"/>
</dbReference>
<reference evidence="3" key="1">
    <citation type="submission" date="2022-11" db="UniProtKB">
        <authorList>
            <consortium name="WormBaseParasite"/>
        </authorList>
    </citation>
    <scope>IDENTIFICATION</scope>
</reference>
<dbReference type="Pfam" id="PF03134">
    <property type="entry name" value="TB2_DP1_HVA22"/>
    <property type="match status" value="1"/>
</dbReference>
<keyword evidence="1" id="KW-0812">Transmembrane</keyword>
<dbReference type="PANTHER" id="PTHR12300:SF34">
    <property type="entry name" value="RECEPTOR EXPRESSION-ENHANCING PROTEIN"/>
    <property type="match status" value="1"/>
</dbReference>
<keyword evidence="1" id="KW-1133">Transmembrane helix</keyword>
<dbReference type="PANTHER" id="PTHR12300">
    <property type="entry name" value="HVA22-LIKE PROTEINS"/>
    <property type="match status" value="1"/>
</dbReference>
<feature type="transmembrane region" description="Helical" evidence="1">
    <location>
        <begin position="122"/>
        <end position="139"/>
    </location>
</feature>
<comment type="similarity">
    <text evidence="1">Belongs to the DP1 family.</text>
</comment>
<proteinExistence type="inferred from homology"/>
<comment type="subcellular location">
    <subcellularLocation>
        <location evidence="1">Membrane</location>
        <topology evidence="1">Multi-pass membrane protein</topology>
    </subcellularLocation>
</comment>
<evidence type="ECO:0000313" key="3">
    <source>
        <dbReference type="WBParaSite" id="PgB03_g002_t08"/>
    </source>
</evidence>
<feature type="transmembrane region" description="Helical" evidence="1">
    <location>
        <begin position="146"/>
        <end position="162"/>
    </location>
</feature>
<sequence length="196" mass="22158">MSDWRKSKSDAKIAKGMTSDKALKKFTKAEATINSFSDINPALMDLLYNKLSGQAANDVKDLEEKTGIRREQFIYGMAVFIVGYLVFGSEAGLMCNLIGFIYPAFATLQMIESGESDGVITWLIYWTIFGAFSLTDSYAENIRNAFPIYWLCKAFFLIFLFVPQTCGAQKFYDQIVLPTIARVEFAIVTYDNKKML</sequence>
<keyword evidence="2" id="KW-1185">Reference proteome</keyword>
<evidence type="ECO:0000313" key="2">
    <source>
        <dbReference type="Proteomes" id="UP000887569"/>
    </source>
</evidence>
<dbReference type="InterPro" id="IPR004345">
    <property type="entry name" value="TB2_DP1_HVA22"/>
</dbReference>
<name>A0A914ZLD5_PARUN</name>
<dbReference type="AlphaFoldDB" id="A0A914ZLD5"/>
<dbReference type="WBParaSite" id="PgB03_g002_t08">
    <property type="protein sequence ID" value="PgB03_g002_t08"/>
    <property type="gene ID" value="PgB03_g002"/>
</dbReference>